<dbReference type="SUPFAM" id="SSF52540">
    <property type="entry name" value="P-loop containing nucleoside triphosphate hydrolases"/>
    <property type="match status" value="1"/>
</dbReference>
<dbReference type="InterPro" id="IPR050238">
    <property type="entry name" value="DNA_Rep/Repair_Clamp_Loader"/>
</dbReference>
<dbReference type="EMBL" id="WAEM01000002">
    <property type="protein sequence ID" value="KAB1157102.1"/>
    <property type="molecule type" value="Genomic_DNA"/>
</dbReference>
<sequence>MLFSEILGQEYIKSHLTQSANSGRIPHAQLFVGPEGSGTLAAAIAYAQYVLCNNIYNENDGGNESCNLKFQSVSHPDLHFTYPTVTTEDIKTKPKSIDFIADWRQFIIENPYGSLFDWYQVLGVQNKQGEIRVEDAQEILKSLALKSYEGGYKIMIIWMADKMNISASNKLLKLLEEPTDKTLFILISENEEDIIQTIRSRCQVLHFNALPEKVIAEALIAQKGIDARMATKIAHQAQGNYNKALQLIEDKGEDAFFEKHFVDWVRAAFRAKGNASAIQDLIIWSEQIASLGRETQKKFLHYCINMFRQALLLNYQTTSLVYMEPKIEKFKLENFAPFVNSANIHDIFKELSDAMYHIERNGNAKIILTDLSIKLTRLIHKK</sequence>
<dbReference type="Pfam" id="PF13177">
    <property type="entry name" value="DNA_pol3_delta2"/>
    <property type="match status" value="1"/>
</dbReference>
<reference evidence="1 2" key="1">
    <citation type="submission" date="2019-09" db="EMBL/GenBank/DDBJ databases">
        <title>Flavobacterium sp. nov., isolated from glacier ice.</title>
        <authorList>
            <person name="Liu Q."/>
        </authorList>
    </citation>
    <scope>NUCLEOTIDE SEQUENCE [LARGE SCALE GENOMIC DNA]</scope>
    <source>
        <strain evidence="1 2">NBRC 112527</strain>
    </source>
</reference>
<organism evidence="1 2">
    <name type="scientific">Flavobacterium luteum</name>
    <dbReference type="NCBI Taxonomy" id="2026654"/>
    <lineage>
        <taxon>Bacteria</taxon>
        <taxon>Pseudomonadati</taxon>
        <taxon>Bacteroidota</taxon>
        <taxon>Flavobacteriia</taxon>
        <taxon>Flavobacteriales</taxon>
        <taxon>Flavobacteriaceae</taxon>
        <taxon>Flavobacterium</taxon>
    </lineage>
</organism>
<name>A0A7J5AHK6_9FLAO</name>
<accession>A0A7J5AHK6</accession>
<gene>
    <name evidence="1" type="ORF">F6464_07090</name>
</gene>
<dbReference type="GO" id="GO:0006261">
    <property type="term" value="P:DNA-templated DNA replication"/>
    <property type="evidence" value="ECO:0007669"/>
    <property type="project" value="TreeGrafter"/>
</dbReference>
<dbReference type="Proteomes" id="UP000490922">
    <property type="component" value="Unassembled WGS sequence"/>
</dbReference>
<dbReference type="InterPro" id="IPR027417">
    <property type="entry name" value="P-loop_NTPase"/>
</dbReference>
<evidence type="ECO:0000313" key="2">
    <source>
        <dbReference type="Proteomes" id="UP000490922"/>
    </source>
</evidence>
<dbReference type="Gene3D" id="3.40.50.300">
    <property type="entry name" value="P-loop containing nucleotide triphosphate hydrolases"/>
    <property type="match status" value="1"/>
</dbReference>
<dbReference type="PANTHER" id="PTHR11669:SF8">
    <property type="entry name" value="DNA POLYMERASE III SUBUNIT DELTA"/>
    <property type="match status" value="1"/>
</dbReference>
<proteinExistence type="predicted"/>
<dbReference type="OrthoDB" id="9811073at2"/>
<dbReference type="RefSeq" id="WP_151107095.1">
    <property type="nucleotide sequence ID" value="NZ_WAEM01000002.1"/>
</dbReference>
<keyword evidence="2" id="KW-1185">Reference proteome</keyword>
<comment type="caution">
    <text evidence="1">The sequence shown here is derived from an EMBL/GenBank/DDBJ whole genome shotgun (WGS) entry which is preliminary data.</text>
</comment>
<evidence type="ECO:0000313" key="1">
    <source>
        <dbReference type="EMBL" id="KAB1157102.1"/>
    </source>
</evidence>
<dbReference type="PANTHER" id="PTHR11669">
    <property type="entry name" value="REPLICATION FACTOR C / DNA POLYMERASE III GAMMA-TAU SUBUNIT"/>
    <property type="match status" value="1"/>
</dbReference>
<dbReference type="AlphaFoldDB" id="A0A7J5AHK6"/>
<protein>
    <submittedName>
        <fullName evidence="1">DNA polymerase III subunit</fullName>
    </submittedName>
</protein>